<gene>
    <name evidence="2" type="ORF">EOT10_17555</name>
</gene>
<keyword evidence="3" id="KW-1185">Reference proteome</keyword>
<feature type="transmembrane region" description="Helical" evidence="1">
    <location>
        <begin position="81"/>
        <end position="101"/>
    </location>
</feature>
<accession>A0A3S2VHK3</accession>
<evidence type="ECO:0000313" key="3">
    <source>
        <dbReference type="Proteomes" id="UP000283128"/>
    </source>
</evidence>
<dbReference type="EMBL" id="RZYA01000007">
    <property type="protein sequence ID" value="RVU23865.1"/>
    <property type="molecule type" value="Genomic_DNA"/>
</dbReference>
<keyword evidence="1" id="KW-1133">Transmembrane helix</keyword>
<proteinExistence type="predicted"/>
<reference evidence="2 3" key="1">
    <citation type="submission" date="2019-01" db="EMBL/GenBank/DDBJ databases">
        <title>Genome sequences of Streptomyces and Rhizobium isolates collected from root and soil.</title>
        <authorList>
            <person name="Chhettri S."/>
            <person name="Sevigny J.L."/>
            <person name="Sen A."/>
            <person name="Ennis N."/>
            <person name="Tisa L."/>
        </authorList>
    </citation>
    <scope>NUCLEOTIDE SEQUENCE [LARGE SCALE GENOMIC DNA]</scope>
    <source>
        <strain evidence="2 3">San01</strain>
    </source>
</reference>
<keyword evidence="1" id="KW-0472">Membrane</keyword>
<name>A0A3S2VHK3_9ACTN</name>
<dbReference type="OrthoDB" id="154912at2"/>
<evidence type="ECO:0000313" key="2">
    <source>
        <dbReference type="EMBL" id="RVU23865.1"/>
    </source>
</evidence>
<protein>
    <recommendedName>
        <fullName evidence="4">YitT family protein</fullName>
    </recommendedName>
</protein>
<dbReference type="Pfam" id="PF19700">
    <property type="entry name" value="DUF6198"/>
    <property type="match status" value="1"/>
</dbReference>
<dbReference type="InterPro" id="IPR038750">
    <property type="entry name" value="YczE/YyaS-like"/>
</dbReference>
<dbReference type="Proteomes" id="UP000283128">
    <property type="component" value="Unassembled WGS sequence"/>
</dbReference>
<evidence type="ECO:0008006" key="4">
    <source>
        <dbReference type="Google" id="ProtNLM"/>
    </source>
</evidence>
<dbReference type="PANTHER" id="PTHR40078">
    <property type="entry name" value="INTEGRAL MEMBRANE PROTEIN-RELATED"/>
    <property type="match status" value="1"/>
</dbReference>
<feature type="transmembrane region" description="Helical" evidence="1">
    <location>
        <begin position="54"/>
        <end position="75"/>
    </location>
</feature>
<feature type="transmembrane region" description="Helical" evidence="1">
    <location>
        <begin position="113"/>
        <end position="133"/>
    </location>
</feature>
<evidence type="ECO:0000256" key="1">
    <source>
        <dbReference type="SAM" id="Phobius"/>
    </source>
</evidence>
<comment type="caution">
    <text evidence="2">The sequence shown here is derived from an EMBL/GenBank/DDBJ whole genome shotgun (WGS) entry which is preliminary data.</text>
</comment>
<sequence length="209" mass="21384">MQVTRQSSGDVVARSLSLLGGLVLFGVSVALMIAAGLGLPSWDALHQGISRSTGLSFGWVVNLVGALVLIAWIPLRVRPGIGTLCNILVVGVAADTTLGLLPESGRLAVRIPFLLVGIGLNAVATGLYIGAGLGPGPRDGLMTGLARHGISIRAARTMIEICVLLTGWLLGGTVGIGTLLYAATIGPLAQQAIRRFTIRPATSTTASTT</sequence>
<dbReference type="AlphaFoldDB" id="A0A3S2VHK3"/>
<dbReference type="PANTHER" id="PTHR40078:SF1">
    <property type="entry name" value="INTEGRAL MEMBRANE PROTEIN"/>
    <property type="match status" value="1"/>
</dbReference>
<keyword evidence="1" id="KW-0812">Transmembrane</keyword>
<organism evidence="2 3">
    <name type="scientific">Streptomyces antnestii</name>
    <dbReference type="NCBI Taxonomy" id="2494256"/>
    <lineage>
        <taxon>Bacteria</taxon>
        <taxon>Bacillati</taxon>
        <taxon>Actinomycetota</taxon>
        <taxon>Actinomycetes</taxon>
        <taxon>Kitasatosporales</taxon>
        <taxon>Streptomycetaceae</taxon>
        <taxon>Streptomyces</taxon>
    </lineage>
</organism>
<feature type="transmembrane region" description="Helical" evidence="1">
    <location>
        <begin position="20"/>
        <end position="42"/>
    </location>
</feature>
<feature type="transmembrane region" description="Helical" evidence="1">
    <location>
        <begin position="168"/>
        <end position="189"/>
    </location>
</feature>